<dbReference type="PANTHER" id="PTHR46959:SF2">
    <property type="entry name" value="SULFOQUINOVOSIDASE"/>
    <property type="match status" value="1"/>
</dbReference>
<evidence type="ECO:0000313" key="5">
    <source>
        <dbReference type="EMBL" id="KAH3876631.1"/>
    </source>
</evidence>
<accession>A0A9D4RPJ0</accession>
<comment type="caution">
    <text evidence="5">The sequence shown here is derived from an EMBL/GenBank/DDBJ whole genome shotgun (WGS) entry which is preliminary data.</text>
</comment>
<reference evidence="5" key="1">
    <citation type="journal article" date="2019" name="bioRxiv">
        <title>The Genome of the Zebra Mussel, Dreissena polymorpha: A Resource for Invasive Species Research.</title>
        <authorList>
            <person name="McCartney M.A."/>
            <person name="Auch B."/>
            <person name="Kono T."/>
            <person name="Mallez S."/>
            <person name="Zhang Y."/>
            <person name="Obille A."/>
            <person name="Becker A."/>
            <person name="Abrahante J.E."/>
            <person name="Garbe J."/>
            <person name="Badalamenti J.P."/>
            <person name="Herman A."/>
            <person name="Mangelson H."/>
            <person name="Liachko I."/>
            <person name="Sullivan S."/>
            <person name="Sone E.D."/>
            <person name="Koren S."/>
            <person name="Silverstein K.A.T."/>
            <person name="Beckman K.B."/>
            <person name="Gohl D.M."/>
        </authorList>
    </citation>
    <scope>NUCLEOTIDE SEQUENCE</scope>
    <source>
        <strain evidence="5">Duluth1</strain>
        <tissue evidence="5">Whole animal</tissue>
    </source>
</reference>
<dbReference type="InterPro" id="IPR013780">
    <property type="entry name" value="Glyco_hydro_b"/>
</dbReference>
<dbReference type="InterPro" id="IPR017853">
    <property type="entry name" value="GH"/>
</dbReference>
<protein>
    <submittedName>
        <fullName evidence="5">Uncharacterized protein</fullName>
    </submittedName>
</protein>
<keyword evidence="2" id="KW-0378">Hydrolase</keyword>
<dbReference type="InterPro" id="IPR000322">
    <property type="entry name" value="Glyco_hydro_31_TIM"/>
</dbReference>
<dbReference type="SUPFAM" id="SSF51011">
    <property type="entry name" value="Glycosyl hydrolase domain"/>
    <property type="match status" value="1"/>
</dbReference>
<feature type="domain" description="Glycoside hydrolase family 31 TIM barrel" evidence="3">
    <location>
        <begin position="2"/>
        <end position="172"/>
    </location>
</feature>
<dbReference type="GO" id="GO:0005975">
    <property type="term" value="P:carbohydrate metabolic process"/>
    <property type="evidence" value="ECO:0007669"/>
    <property type="project" value="InterPro"/>
</dbReference>
<proteinExistence type="inferred from homology"/>
<dbReference type="SUPFAM" id="SSF51445">
    <property type="entry name" value="(Trans)glycosidases"/>
    <property type="match status" value="1"/>
</dbReference>
<sequence length="354" mass="39220">MWYKGVIQKNMMDLGLSGWMADFGEYVPADGAFFYSNETGRVVHNKWPRLWAEVNRMATDESNVTGDVVFWMRAGAAGVGNYTTLMWAGDQNVDFSYADGLPSTIPAALNMGMSGVGITHFDIGGYTTAAQFRALGQALVRSDELLLRSAEAAVFTPMFRSHEGNQPQANVQFYSNDYIEQQFGRLSRMFVHIANYTRHVVQENSLFGTPAQRPLFMEFPDDPAAWAVTYQYMYGDKVLVAPVIATNVTSQTVYLPKGPGSAGWHFLWSDRSYPGGQFANVPAPIGQPPVFYLSSPEYDDIFTAVKRKFPLVQPPPPTTPHAETSTVSTKSTNSCTSVHVLNSLIMMCVVLHVF</sequence>
<name>A0A9D4RPJ0_DREPO</name>
<evidence type="ECO:0000259" key="4">
    <source>
        <dbReference type="Pfam" id="PF21365"/>
    </source>
</evidence>
<evidence type="ECO:0000313" key="6">
    <source>
        <dbReference type="Proteomes" id="UP000828390"/>
    </source>
</evidence>
<dbReference type="EMBL" id="JAIWYP010000001">
    <property type="protein sequence ID" value="KAH3876631.1"/>
    <property type="molecule type" value="Genomic_DNA"/>
</dbReference>
<keyword evidence="2" id="KW-0326">Glycosidase</keyword>
<feature type="domain" description="Glycosyl hydrolase family 31 C-terminal" evidence="4">
    <location>
        <begin position="208"/>
        <end position="292"/>
    </location>
</feature>
<dbReference type="Proteomes" id="UP000828390">
    <property type="component" value="Unassembled WGS sequence"/>
</dbReference>
<evidence type="ECO:0000256" key="2">
    <source>
        <dbReference type="RuleBase" id="RU361185"/>
    </source>
</evidence>
<keyword evidence="6" id="KW-1185">Reference proteome</keyword>
<dbReference type="PANTHER" id="PTHR46959">
    <property type="entry name" value="SULFOQUINOVOSIDASE"/>
    <property type="match status" value="1"/>
</dbReference>
<dbReference type="Pfam" id="PF21365">
    <property type="entry name" value="Glyco_hydro_31_3rd"/>
    <property type="match status" value="1"/>
</dbReference>
<gene>
    <name evidence="5" type="ORF">DPMN_000478</name>
</gene>
<dbReference type="Pfam" id="PF01055">
    <property type="entry name" value="Glyco_hydro_31_2nd"/>
    <property type="match status" value="1"/>
</dbReference>
<dbReference type="AlphaFoldDB" id="A0A9D4RPJ0"/>
<organism evidence="5 6">
    <name type="scientific">Dreissena polymorpha</name>
    <name type="common">Zebra mussel</name>
    <name type="synonym">Mytilus polymorpha</name>
    <dbReference type="NCBI Taxonomy" id="45954"/>
    <lineage>
        <taxon>Eukaryota</taxon>
        <taxon>Metazoa</taxon>
        <taxon>Spiralia</taxon>
        <taxon>Lophotrochozoa</taxon>
        <taxon>Mollusca</taxon>
        <taxon>Bivalvia</taxon>
        <taxon>Autobranchia</taxon>
        <taxon>Heteroconchia</taxon>
        <taxon>Euheterodonta</taxon>
        <taxon>Imparidentia</taxon>
        <taxon>Neoheterodontei</taxon>
        <taxon>Myida</taxon>
        <taxon>Dreissenoidea</taxon>
        <taxon>Dreissenidae</taxon>
        <taxon>Dreissena</taxon>
    </lineage>
</organism>
<dbReference type="Gene3D" id="3.20.20.80">
    <property type="entry name" value="Glycosidases"/>
    <property type="match status" value="1"/>
</dbReference>
<evidence type="ECO:0000256" key="1">
    <source>
        <dbReference type="ARBA" id="ARBA00007806"/>
    </source>
</evidence>
<dbReference type="GO" id="GO:0004553">
    <property type="term" value="F:hydrolase activity, hydrolyzing O-glycosyl compounds"/>
    <property type="evidence" value="ECO:0007669"/>
    <property type="project" value="InterPro"/>
</dbReference>
<comment type="similarity">
    <text evidence="1 2">Belongs to the glycosyl hydrolase 31 family.</text>
</comment>
<dbReference type="InterPro" id="IPR048395">
    <property type="entry name" value="Glyco_hydro_31_C"/>
</dbReference>
<reference evidence="5" key="2">
    <citation type="submission" date="2020-11" db="EMBL/GenBank/DDBJ databases">
        <authorList>
            <person name="McCartney M.A."/>
            <person name="Auch B."/>
            <person name="Kono T."/>
            <person name="Mallez S."/>
            <person name="Becker A."/>
            <person name="Gohl D.M."/>
            <person name="Silverstein K.A.T."/>
            <person name="Koren S."/>
            <person name="Bechman K.B."/>
            <person name="Herman A."/>
            <person name="Abrahante J.E."/>
            <person name="Garbe J."/>
        </authorList>
    </citation>
    <scope>NUCLEOTIDE SEQUENCE</scope>
    <source>
        <strain evidence="5">Duluth1</strain>
        <tissue evidence="5">Whole animal</tissue>
    </source>
</reference>
<dbReference type="InterPro" id="IPR052990">
    <property type="entry name" value="Sulfoquinovosidase_GH31"/>
</dbReference>
<dbReference type="Gene3D" id="2.60.40.1180">
    <property type="entry name" value="Golgi alpha-mannosidase II"/>
    <property type="match status" value="1"/>
</dbReference>
<evidence type="ECO:0000259" key="3">
    <source>
        <dbReference type="Pfam" id="PF01055"/>
    </source>
</evidence>